<evidence type="ECO:0000256" key="3">
    <source>
        <dbReference type="ARBA" id="ARBA00023002"/>
    </source>
</evidence>
<dbReference type="InterPro" id="IPR000866">
    <property type="entry name" value="AhpC/TSA"/>
</dbReference>
<dbReference type="RefSeq" id="WP_207857285.1">
    <property type="nucleotide sequence ID" value="NZ_UPPP01000065.1"/>
</dbReference>
<reference evidence="7 8" key="1">
    <citation type="submission" date="2018-06" db="EMBL/GenBank/DDBJ databases">
        <authorList>
            <person name="Strepis N."/>
        </authorList>
    </citation>
    <scope>NUCLEOTIDE SEQUENCE [LARGE SCALE GENOMIC DNA]</scope>
    <source>
        <strain evidence="7">LUCI</strain>
    </source>
</reference>
<dbReference type="PANTHER" id="PTHR43110:SF1">
    <property type="entry name" value="THIOL PEROXIDASE"/>
    <property type="match status" value="1"/>
</dbReference>
<dbReference type="GO" id="GO:0004601">
    <property type="term" value="F:peroxidase activity"/>
    <property type="evidence" value="ECO:0007669"/>
    <property type="project" value="UniProtKB-KW"/>
</dbReference>
<proteinExistence type="predicted"/>
<dbReference type="InterPro" id="IPR050455">
    <property type="entry name" value="Tpx_Peroxidase_subfamily"/>
</dbReference>
<dbReference type="Gene3D" id="3.40.30.10">
    <property type="entry name" value="Glutaredoxin"/>
    <property type="match status" value="1"/>
</dbReference>
<sequence length="157" mass="17802">MIQRITSGDSAPVFALKDNRGEMIDLASFRGKKVLLSWHPLAWTRVCAEQMKSLEAHWAEFERLNTVPLGLSIDPYPAKNAWAKELGIAKVKLLADFWPHGEVTRAYGLFRQEEGFSERANVLLDETGKVLWIKVYEIPELPDINEVLTVIRNSPAI</sequence>
<organism evidence="7 8">
    <name type="scientific">Lucifera butyrica</name>
    <dbReference type="NCBI Taxonomy" id="1351585"/>
    <lineage>
        <taxon>Bacteria</taxon>
        <taxon>Bacillati</taxon>
        <taxon>Bacillota</taxon>
        <taxon>Negativicutes</taxon>
        <taxon>Veillonellales</taxon>
        <taxon>Veillonellaceae</taxon>
        <taxon>Lucifera</taxon>
    </lineage>
</organism>
<dbReference type="Proteomes" id="UP000277811">
    <property type="component" value="Unassembled WGS sequence"/>
</dbReference>
<keyword evidence="1" id="KW-0575">Peroxidase</keyword>
<dbReference type="InterPro" id="IPR024706">
    <property type="entry name" value="Peroxiredoxin_AhpC-typ"/>
</dbReference>
<feature type="domain" description="Thioredoxin" evidence="6">
    <location>
        <begin position="5"/>
        <end position="156"/>
    </location>
</feature>
<keyword evidence="3" id="KW-0560">Oxidoreductase</keyword>
<dbReference type="AlphaFoldDB" id="A0A498R5Y9"/>
<name>A0A498R5Y9_9FIRM</name>
<dbReference type="PANTHER" id="PTHR43110">
    <property type="entry name" value="THIOL PEROXIDASE"/>
    <property type="match status" value="1"/>
</dbReference>
<evidence type="ECO:0000313" key="7">
    <source>
        <dbReference type="EMBL" id="VBB06535.1"/>
    </source>
</evidence>
<evidence type="ECO:0000256" key="5">
    <source>
        <dbReference type="PIRSR" id="PIRSR000239-1"/>
    </source>
</evidence>
<dbReference type="InterPro" id="IPR036249">
    <property type="entry name" value="Thioredoxin-like_sf"/>
</dbReference>
<evidence type="ECO:0000256" key="1">
    <source>
        <dbReference type="ARBA" id="ARBA00022559"/>
    </source>
</evidence>
<keyword evidence="8" id="KW-1185">Reference proteome</keyword>
<protein>
    <submittedName>
        <fullName evidence="7">Alkyl hydroperoxide reductase subunit c/ thiol specific antioxidant</fullName>
    </submittedName>
</protein>
<evidence type="ECO:0000256" key="2">
    <source>
        <dbReference type="ARBA" id="ARBA00022862"/>
    </source>
</evidence>
<dbReference type="PROSITE" id="PS51352">
    <property type="entry name" value="THIOREDOXIN_2"/>
    <property type="match status" value="1"/>
</dbReference>
<dbReference type="PIRSF" id="PIRSF000239">
    <property type="entry name" value="AHPC"/>
    <property type="match status" value="1"/>
</dbReference>
<dbReference type="EMBL" id="UPPP01000065">
    <property type="protein sequence ID" value="VBB06535.1"/>
    <property type="molecule type" value="Genomic_DNA"/>
</dbReference>
<evidence type="ECO:0000313" key="8">
    <source>
        <dbReference type="Proteomes" id="UP000277811"/>
    </source>
</evidence>
<accession>A0A498R5Y9</accession>
<dbReference type="InterPro" id="IPR013766">
    <property type="entry name" value="Thioredoxin_domain"/>
</dbReference>
<gene>
    <name evidence="7" type="ORF">LUCI_1771</name>
</gene>
<keyword evidence="2" id="KW-0049">Antioxidant</keyword>
<feature type="active site" description="Cysteine sulfenic acid (-SOH) intermediate; for peroxidase activity" evidence="5">
    <location>
        <position position="47"/>
    </location>
</feature>
<dbReference type="Pfam" id="PF00578">
    <property type="entry name" value="AhpC-TSA"/>
    <property type="match status" value="1"/>
</dbReference>
<dbReference type="SUPFAM" id="SSF52833">
    <property type="entry name" value="Thioredoxin-like"/>
    <property type="match status" value="1"/>
</dbReference>
<evidence type="ECO:0000259" key="6">
    <source>
        <dbReference type="PROSITE" id="PS51352"/>
    </source>
</evidence>
<keyword evidence="4" id="KW-0676">Redox-active center</keyword>
<evidence type="ECO:0000256" key="4">
    <source>
        <dbReference type="ARBA" id="ARBA00023284"/>
    </source>
</evidence>